<evidence type="ECO:0000313" key="6">
    <source>
        <dbReference type="Proteomes" id="UP000243819"/>
    </source>
</evidence>
<feature type="domain" description="4Fe-4S ferredoxin-type" evidence="4">
    <location>
        <begin position="2"/>
        <end position="31"/>
    </location>
</feature>
<keyword evidence="1" id="KW-0479">Metal-binding</keyword>
<dbReference type="AlphaFoldDB" id="A0A1H9Y2K2"/>
<keyword evidence="3" id="KW-0411">Iron-sulfur</keyword>
<dbReference type="Pfam" id="PF13237">
    <property type="entry name" value="Fer4_10"/>
    <property type="match status" value="1"/>
</dbReference>
<accession>A0A1H9Y2K2</accession>
<dbReference type="PANTHER" id="PTHR43122:SF2">
    <property type="entry name" value="FERREDOXIN SUBUNIT OF PYRUVATE:FLAVODOXIN OXIDOREDUCTASE"/>
    <property type="match status" value="1"/>
</dbReference>
<dbReference type="InterPro" id="IPR017896">
    <property type="entry name" value="4Fe4S_Fe-S-bd"/>
</dbReference>
<proteinExistence type="predicted"/>
<dbReference type="PANTHER" id="PTHR43122">
    <property type="entry name" value="FERREDOXIN SUBUNIT OF PYRUVATE:FLAVODOXIN OXIDOREDUCTASE-RELATED"/>
    <property type="match status" value="1"/>
</dbReference>
<dbReference type="STRING" id="1120990.SAMN03080614_100163"/>
<dbReference type="SUPFAM" id="SSF54862">
    <property type="entry name" value="4Fe-4S ferredoxins"/>
    <property type="match status" value="1"/>
</dbReference>
<reference evidence="6" key="1">
    <citation type="submission" date="2016-10" db="EMBL/GenBank/DDBJ databases">
        <authorList>
            <person name="Varghese N."/>
            <person name="Submissions S."/>
        </authorList>
    </citation>
    <scope>NUCLEOTIDE SEQUENCE [LARGE SCALE GENOMIC DNA]</scope>
    <source>
        <strain evidence="6">DSM 13577</strain>
    </source>
</reference>
<name>A0A1H9Y2K2_9FIRM</name>
<evidence type="ECO:0000313" key="5">
    <source>
        <dbReference type="EMBL" id="SES62554.1"/>
    </source>
</evidence>
<dbReference type="GO" id="GO:0046872">
    <property type="term" value="F:metal ion binding"/>
    <property type="evidence" value="ECO:0007669"/>
    <property type="project" value="UniProtKB-KW"/>
</dbReference>
<feature type="domain" description="4Fe-4S ferredoxin-type" evidence="4">
    <location>
        <begin position="40"/>
        <end position="69"/>
    </location>
</feature>
<dbReference type="GO" id="GO:0051536">
    <property type="term" value="F:iron-sulfur cluster binding"/>
    <property type="evidence" value="ECO:0007669"/>
    <property type="project" value="UniProtKB-KW"/>
</dbReference>
<organism evidence="5 6">
    <name type="scientific">Anaerobranca gottschalkii DSM 13577</name>
    <dbReference type="NCBI Taxonomy" id="1120990"/>
    <lineage>
        <taxon>Bacteria</taxon>
        <taxon>Bacillati</taxon>
        <taxon>Bacillota</taxon>
        <taxon>Clostridia</taxon>
        <taxon>Eubacteriales</taxon>
        <taxon>Proteinivoracaceae</taxon>
        <taxon>Anaerobranca</taxon>
    </lineage>
</organism>
<dbReference type="Proteomes" id="UP000243819">
    <property type="component" value="Unassembled WGS sequence"/>
</dbReference>
<protein>
    <submittedName>
        <fullName evidence="5">2-oxoglutarate ferredoxin oxidoreductase subunit delta</fullName>
    </submittedName>
</protein>
<evidence type="ECO:0000256" key="2">
    <source>
        <dbReference type="ARBA" id="ARBA00023004"/>
    </source>
</evidence>
<keyword evidence="6" id="KW-1185">Reference proteome</keyword>
<dbReference type="OrthoDB" id="9804603at2"/>
<dbReference type="PROSITE" id="PS00198">
    <property type="entry name" value="4FE4S_FER_1"/>
    <property type="match status" value="1"/>
</dbReference>
<gene>
    <name evidence="5" type="ORF">SAMN03080614_100163</name>
</gene>
<dbReference type="Gene3D" id="3.30.70.20">
    <property type="match status" value="2"/>
</dbReference>
<evidence type="ECO:0000256" key="1">
    <source>
        <dbReference type="ARBA" id="ARBA00022723"/>
    </source>
</evidence>
<dbReference type="RefSeq" id="WP_091347703.1">
    <property type="nucleotide sequence ID" value="NZ_FOIF01000001.1"/>
</dbReference>
<dbReference type="InterPro" id="IPR017900">
    <property type="entry name" value="4Fe4S_Fe_S_CS"/>
</dbReference>
<evidence type="ECO:0000259" key="4">
    <source>
        <dbReference type="PROSITE" id="PS51379"/>
    </source>
</evidence>
<keyword evidence="2" id="KW-0408">Iron</keyword>
<evidence type="ECO:0000256" key="3">
    <source>
        <dbReference type="ARBA" id="ARBA00023014"/>
    </source>
</evidence>
<dbReference type="PROSITE" id="PS51379">
    <property type="entry name" value="4FE4S_FER_2"/>
    <property type="match status" value="2"/>
</dbReference>
<sequence length="72" mass="8078">MPRVIFDEDKCKGCELCNIVCPVHIVKMATDRINKKGYNPATVYEMEKCIGCAQCARICPDSVIVVEKEAKK</sequence>
<dbReference type="EMBL" id="FOIF01000001">
    <property type="protein sequence ID" value="SES62554.1"/>
    <property type="molecule type" value="Genomic_DNA"/>
</dbReference>